<feature type="region of interest" description="Disordered" evidence="1">
    <location>
        <begin position="123"/>
        <end position="223"/>
    </location>
</feature>
<proteinExistence type="predicted"/>
<comment type="caution">
    <text evidence="2">The sequence shown here is derived from an EMBL/GenBank/DDBJ whole genome shotgun (WGS) entry which is preliminary data.</text>
</comment>
<protein>
    <submittedName>
        <fullName evidence="2">Uncharacterized protein</fullName>
    </submittedName>
</protein>
<name>A0A139HHM0_9PEZI</name>
<feature type="compositionally biased region" description="Low complexity" evidence="1">
    <location>
        <begin position="133"/>
        <end position="150"/>
    </location>
</feature>
<reference evidence="2 3" key="1">
    <citation type="submission" date="2015-07" db="EMBL/GenBank/DDBJ databases">
        <title>Comparative genomics of the Sigatoka disease complex on banana suggests a link between parallel evolutionary changes in Pseudocercospora fijiensis and Pseudocercospora eumusae and increased virulence on the banana host.</title>
        <authorList>
            <person name="Chang T.-C."/>
            <person name="Salvucci A."/>
            <person name="Crous P.W."/>
            <person name="Stergiopoulos I."/>
        </authorList>
    </citation>
    <scope>NUCLEOTIDE SEQUENCE [LARGE SCALE GENOMIC DNA]</scope>
    <source>
        <strain evidence="2 3">CBS 114824</strain>
    </source>
</reference>
<feature type="compositionally biased region" description="Polar residues" evidence="1">
    <location>
        <begin position="151"/>
        <end position="165"/>
    </location>
</feature>
<dbReference type="OrthoDB" id="10444333at2759"/>
<evidence type="ECO:0000256" key="1">
    <source>
        <dbReference type="SAM" id="MobiDB-lite"/>
    </source>
</evidence>
<dbReference type="EMBL" id="LFZN01000047">
    <property type="protein sequence ID" value="KXT01974.1"/>
    <property type="molecule type" value="Genomic_DNA"/>
</dbReference>
<feature type="region of interest" description="Disordered" evidence="1">
    <location>
        <begin position="321"/>
        <end position="364"/>
    </location>
</feature>
<accession>A0A139HHM0</accession>
<keyword evidence="3" id="KW-1185">Reference proteome</keyword>
<sequence length="388" mass="43194">MANGKRNKITTPGKATRENRMVLFLLFQIFHFSDSDDETVRQQLATIYSALYKDFAEYNYYNLYDRNVQRLKSGHQNADWKAIDRPNEWNNTKWDVNELAHFATLRNNILREAAKQGIPIAYKTSPEKKHRPLIPGLAPAPAPAAIAAGPSTQAPAQPQHPTGQPASFHPAHTAGNSQANEDENEDSDQDDDQLNYADNIDEAGEGDDEDITMSDAPHPDEAASALNDPIEELESRFMALRYDSEDEDLPSEEDSVDEDITWTDRNTVRGRIAAPHDLQERAIACMNAGREAENPQETVYGREAGGFLTPSWVVTGEMMQQESERLRDGEGELENGVEQGEEEHVGEQKDEEVGDGEGTQGSLFSGELEMLTAEAGETDIERMLADFP</sequence>
<feature type="compositionally biased region" description="Acidic residues" evidence="1">
    <location>
        <begin position="180"/>
        <end position="212"/>
    </location>
</feature>
<dbReference type="AlphaFoldDB" id="A0A139HHM0"/>
<evidence type="ECO:0000313" key="3">
    <source>
        <dbReference type="Proteomes" id="UP000070133"/>
    </source>
</evidence>
<feature type="compositionally biased region" description="Acidic residues" evidence="1">
    <location>
        <begin position="331"/>
        <end position="341"/>
    </location>
</feature>
<gene>
    <name evidence="2" type="ORF">AC578_6571</name>
</gene>
<evidence type="ECO:0000313" key="2">
    <source>
        <dbReference type="EMBL" id="KXT01974.1"/>
    </source>
</evidence>
<dbReference type="Proteomes" id="UP000070133">
    <property type="component" value="Unassembled WGS sequence"/>
</dbReference>
<organism evidence="2 3">
    <name type="scientific">Pseudocercospora eumusae</name>
    <dbReference type="NCBI Taxonomy" id="321146"/>
    <lineage>
        <taxon>Eukaryota</taxon>
        <taxon>Fungi</taxon>
        <taxon>Dikarya</taxon>
        <taxon>Ascomycota</taxon>
        <taxon>Pezizomycotina</taxon>
        <taxon>Dothideomycetes</taxon>
        <taxon>Dothideomycetidae</taxon>
        <taxon>Mycosphaerellales</taxon>
        <taxon>Mycosphaerellaceae</taxon>
        <taxon>Pseudocercospora</taxon>
    </lineage>
</organism>